<proteinExistence type="predicted"/>
<comment type="caution">
    <text evidence="7">The sequence shown here is derived from an EMBL/GenBank/DDBJ whole genome shotgun (WGS) entry which is preliminary data.</text>
</comment>
<dbReference type="EMBL" id="BAAAZC010000018">
    <property type="protein sequence ID" value="GAA3973289.1"/>
    <property type="molecule type" value="Genomic_DNA"/>
</dbReference>
<gene>
    <name evidence="7" type="ORF">GCM10022210_24390</name>
</gene>
<protein>
    <recommendedName>
        <fullName evidence="6">APCDD1 domain-containing protein</fullName>
    </recommendedName>
</protein>
<accession>A0ABP7PXZ7</accession>
<evidence type="ECO:0000259" key="6">
    <source>
        <dbReference type="SMART" id="SM01352"/>
    </source>
</evidence>
<evidence type="ECO:0000256" key="2">
    <source>
        <dbReference type="ARBA" id="ARBA00022692"/>
    </source>
</evidence>
<reference evidence="8" key="1">
    <citation type="journal article" date="2019" name="Int. J. Syst. Evol. Microbiol.">
        <title>The Global Catalogue of Microorganisms (GCM) 10K type strain sequencing project: providing services to taxonomists for standard genome sequencing and annotation.</title>
        <authorList>
            <consortium name="The Broad Institute Genomics Platform"/>
            <consortium name="The Broad Institute Genome Sequencing Center for Infectious Disease"/>
            <person name="Wu L."/>
            <person name="Ma J."/>
        </authorList>
    </citation>
    <scope>NUCLEOTIDE SEQUENCE [LARGE SCALE GENOMIC DNA]</scope>
    <source>
        <strain evidence="8">JCM 16601</strain>
    </source>
</reference>
<keyword evidence="8" id="KW-1185">Reference proteome</keyword>
<dbReference type="PANTHER" id="PTHR31021">
    <property type="entry name" value="ADENOMATOSIS POLYPOSIS COLI DOWN-REGULATED 1"/>
    <property type="match status" value="1"/>
</dbReference>
<evidence type="ECO:0000256" key="3">
    <source>
        <dbReference type="ARBA" id="ARBA00022729"/>
    </source>
</evidence>
<keyword evidence="2" id="KW-0812">Transmembrane</keyword>
<dbReference type="SMART" id="SM01352">
    <property type="entry name" value="APCDDC"/>
    <property type="match status" value="1"/>
</dbReference>
<name>A0ABP7PXZ7_9SPHI</name>
<keyword evidence="5" id="KW-0325">Glycoprotein</keyword>
<dbReference type="PANTHER" id="PTHR31021:SF1">
    <property type="entry name" value="CHROMOSOME UNDETERMINED SCAFFOLD_56, WHOLE GENOME SHOTGUN SEQUENCE"/>
    <property type="match status" value="1"/>
</dbReference>
<evidence type="ECO:0000313" key="7">
    <source>
        <dbReference type="EMBL" id="GAA3973289.1"/>
    </source>
</evidence>
<feature type="domain" description="APCDD1" evidence="6">
    <location>
        <begin position="20"/>
        <end position="214"/>
    </location>
</feature>
<comment type="subcellular location">
    <subcellularLocation>
        <location evidence="1">Membrane</location>
        <topology evidence="1">Single-pass membrane protein</topology>
    </subcellularLocation>
</comment>
<dbReference type="Pfam" id="PF14921">
    <property type="entry name" value="APCDDC"/>
    <property type="match status" value="1"/>
</dbReference>
<dbReference type="InterPro" id="IPR042425">
    <property type="entry name" value="APCDD1"/>
</dbReference>
<evidence type="ECO:0000256" key="1">
    <source>
        <dbReference type="ARBA" id="ARBA00004167"/>
    </source>
</evidence>
<evidence type="ECO:0000256" key="4">
    <source>
        <dbReference type="ARBA" id="ARBA00023136"/>
    </source>
</evidence>
<sequence>MLYTDYLFDIDKDSNFTITKNKYQMTAEQIKQYIIGGEWVSITPEVRPSISPSATGAIQPFYLTRVFRYTAGDKFECIVINYADPNGKVPLVKIEIKGHIIFRGEHLIAEGAYQVDYVTDEAYEVTPLHQGFADAINKIPTTVFNKWEVNVMQDVKGKAFPAFGLTEGQIYVDYDLIYIYNDLFFNGSKNVDGRAFDKPENRPTNLQVPLVRRG</sequence>
<evidence type="ECO:0000313" key="8">
    <source>
        <dbReference type="Proteomes" id="UP001500742"/>
    </source>
</evidence>
<keyword evidence="4" id="KW-0472">Membrane</keyword>
<dbReference type="Proteomes" id="UP001500742">
    <property type="component" value="Unassembled WGS sequence"/>
</dbReference>
<evidence type="ECO:0000256" key="5">
    <source>
        <dbReference type="ARBA" id="ARBA00023180"/>
    </source>
</evidence>
<organism evidence="7 8">
    <name type="scientific">Mucilaginibacter dorajii</name>
    <dbReference type="NCBI Taxonomy" id="692994"/>
    <lineage>
        <taxon>Bacteria</taxon>
        <taxon>Pseudomonadati</taxon>
        <taxon>Bacteroidota</taxon>
        <taxon>Sphingobacteriia</taxon>
        <taxon>Sphingobacteriales</taxon>
        <taxon>Sphingobacteriaceae</taxon>
        <taxon>Mucilaginibacter</taxon>
    </lineage>
</organism>
<dbReference type="InterPro" id="IPR029405">
    <property type="entry name" value="APCDD1_dom"/>
</dbReference>
<keyword evidence="3" id="KW-0732">Signal</keyword>